<dbReference type="InterPro" id="IPR050491">
    <property type="entry name" value="AmpC-like"/>
</dbReference>
<dbReference type="Gene3D" id="3.40.710.10">
    <property type="entry name" value="DD-peptidase/beta-lactamase superfamily"/>
    <property type="match status" value="1"/>
</dbReference>
<evidence type="ECO:0000313" key="4">
    <source>
        <dbReference type="Proteomes" id="UP001501578"/>
    </source>
</evidence>
<keyword evidence="1" id="KW-0732">Signal</keyword>
<dbReference type="PANTHER" id="PTHR46825">
    <property type="entry name" value="D-ALANYL-D-ALANINE-CARBOXYPEPTIDASE/ENDOPEPTIDASE AMPH"/>
    <property type="match status" value="1"/>
</dbReference>
<keyword evidence="4" id="KW-1185">Reference proteome</keyword>
<evidence type="ECO:0000313" key="3">
    <source>
        <dbReference type="EMBL" id="GAA0953688.1"/>
    </source>
</evidence>
<dbReference type="InterPro" id="IPR012338">
    <property type="entry name" value="Beta-lactam/transpept-like"/>
</dbReference>
<feature type="domain" description="Beta-lactamase-related" evidence="2">
    <location>
        <begin position="44"/>
        <end position="386"/>
    </location>
</feature>
<comment type="caution">
    <text evidence="3">The sequence shown here is derived from an EMBL/GenBank/DDBJ whole genome shotgun (WGS) entry which is preliminary data.</text>
</comment>
<dbReference type="EMBL" id="BAAAHQ010000060">
    <property type="protein sequence ID" value="GAA0953688.1"/>
    <property type="molecule type" value="Genomic_DNA"/>
</dbReference>
<sequence length="408" mass="44055">MTMLTRRALLVGGAATVPTVLLSPRALAAPPVTGQVPAQLAGLDTRLKNFIAARSVSSAQFAVGRHGKLLLARGYGTYNAGAAKVQPTTLFRLASLSKHITGAAIMRLVQDRKLSLGAKVAPLLGLSTSAEPRLADITVLRLMHQLSGWDKAASGKDYLFSDHAISAALDVPLPITHAHILKYATSRPLDFAPGSRMSYNNLNFTLLGRVIEKVSGLPYATYVQRHILGPAGVTRPRISPSVPPSTGVRYESKFTTKTVLDDSGTVVPHPYGGANYPNLDSTGGWMASAVDLVRLSRVFDGSTSVLTKTTLARLWAEPEIGRNEHGSWYSGGWWVRRAGSGFNTWHNGSLPGTYTILTRTNFGVCFAATFNRREETGSPDFDALQDELYDAVAAIRTWPTTDLTSRYF</sequence>
<evidence type="ECO:0000256" key="1">
    <source>
        <dbReference type="SAM" id="SignalP"/>
    </source>
</evidence>
<feature type="signal peptide" evidence="1">
    <location>
        <begin position="1"/>
        <end position="28"/>
    </location>
</feature>
<dbReference type="Proteomes" id="UP001501578">
    <property type="component" value="Unassembled WGS sequence"/>
</dbReference>
<dbReference type="InterPro" id="IPR006311">
    <property type="entry name" value="TAT_signal"/>
</dbReference>
<dbReference type="PROSITE" id="PS51318">
    <property type="entry name" value="TAT"/>
    <property type="match status" value="1"/>
</dbReference>
<dbReference type="SUPFAM" id="SSF56601">
    <property type="entry name" value="beta-lactamase/transpeptidase-like"/>
    <property type="match status" value="1"/>
</dbReference>
<dbReference type="InterPro" id="IPR001466">
    <property type="entry name" value="Beta-lactam-related"/>
</dbReference>
<dbReference type="Pfam" id="PF00144">
    <property type="entry name" value="Beta-lactamase"/>
    <property type="match status" value="1"/>
</dbReference>
<evidence type="ECO:0000259" key="2">
    <source>
        <dbReference type="Pfam" id="PF00144"/>
    </source>
</evidence>
<feature type="chain" id="PRO_5045863963" description="Beta-lactamase-related domain-containing protein" evidence="1">
    <location>
        <begin position="29"/>
        <end position="408"/>
    </location>
</feature>
<gene>
    <name evidence="3" type="ORF">GCM10009560_76770</name>
</gene>
<name>A0ABN1R938_9ACTN</name>
<reference evidence="3 4" key="1">
    <citation type="journal article" date="2019" name="Int. J. Syst. Evol. Microbiol.">
        <title>The Global Catalogue of Microorganisms (GCM) 10K type strain sequencing project: providing services to taxonomists for standard genome sequencing and annotation.</title>
        <authorList>
            <consortium name="The Broad Institute Genomics Platform"/>
            <consortium name="The Broad Institute Genome Sequencing Center for Infectious Disease"/>
            <person name="Wu L."/>
            <person name="Ma J."/>
        </authorList>
    </citation>
    <scope>NUCLEOTIDE SEQUENCE [LARGE SCALE GENOMIC DNA]</scope>
    <source>
        <strain evidence="3 4">JCM 11136</strain>
    </source>
</reference>
<accession>A0ABN1R938</accession>
<organism evidence="3 4">
    <name type="scientific">Nonomuraea longicatena</name>
    <dbReference type="NCBI Taxonomy" id="83682"/>
    <lineage>
        <taxon>Bacteria</taxon>
        <taxon>Bacillati</taxon>
        <taxon>Actinomycetota</taxon>
        <taxon>Actinomycetes</taxon>
        <taxon>Streptosporangiales</taxon>
        <taxon>Streptosporangiaceae</taxon>
        <taxon>Nonomuraea</taxon>
    </lineage>
</organism>
<protein>
    <recommendedName>
        <fullName evidence="2">Beta-lactamase-related domain-containing protein</fullName>
    </recommendedName>
</protein>
<dbReference type="PANTHER" id="PTHR46825:SF9">
    <property type="entry name" value="BETA-LACTAMASE-RELATED DOMAIN-CONTAINING PROTEIN"/>
    <property type="match status" value="1"/>
</dbReference>
<proteinExistence type="predicted"/>